<name>E3GWH9_METFV</name>
<protein>
    <submittedName>
        <fullName evidence="3">3-hexulose-6-phosphate isomerase</fullName>
        <ecNumber evidence="3">5.3.1.27</ecNumber>
    </submittedName>
</protein>
<keyword evidence="3" id="KW-0413">Isomerase</keyword>
<dbReference type="GO" id="GO:0043800">
    <property type="term" value="F:6-phospho-3-hexuloisomerase activity"/>
    <property type="evidence" value="ECO:0007669"/>
    <property type="project" value="UniProtKB-EC"/>
</dbReference>
<feature type="domain" description="SIS" evidence="2">
    <location>
        <begin position="29"/>
        <end position="181"/>
    </location>
</feature>
<dbReference type="PROSITE" id="PS51464">
    <property type="entry name" value="SIS"/>
    <property type="match status" value="1"/>
</dbReference>
<dbReference type="CDD" id="cd05005">
    <property type="entry name" value="SIS_PHI"/>
    <property type="match status" value="1"/>
</dbReference>
<dbReference type="Gene3D" id="3.40.50.10490">
    <property type="entry name" value="Glucose-6-phosphate isomerase like protein, domain 1"/>
    <property type="match status" value="1"/>
</dbReference>
<dbReference type="STRING" id="523846.Mfer_1158"/>
<dbReference type="EC" id="5.3.1.27" evidence="3"/>
<dbReference type="GO" id="GO:0097367">
    <property type="term" value="F:carbohydrate derivative binding"/>
    <property type="evidence" value="ECO:0007669"/>
    <property type="project" value="InterPro"/>
</dbReference>
<dbReference type="NCBIfam" id="TIGR03127">
    <property type="entry name" value="RuMP_HxlB"/>
    <property type="match status" value="1"/>
</dbReference>
<dbReference type="GO" id="GO:1901135">
    <property type="term" value="P:carbohydrate derivative metabolic process"/>
    <property type="evidence" value="ECO:0007669"/>
    <property type="project" value="InterPro"/>
</dbReference>
<reference evidence="3 4" key="1">
    <citation type="journal article" date="2010" name="Stand. Genomic Sci.">
        <title>Complete genome sequence of Methanothermus fervidus type strain (V24S).</title>
        <authorList>
            <person name="Anderson I."/>
            <person name="Djao O.D."/>
            <person name="Misra M."/>
            <person name="Chertkov O."/>
            <person name="Nolan M."/>
            <person name="Lucas S."/>
            <person name="Lapidus A."/>
            <person name="Del Rio T.G."/>
            <person name="Tice H."/>
            <person name="Cheng J.F."/>
            <person name="Tapia R."/>
            <person name="Han C."/>
            <person name="Goodwin L."/>
            <person name="Pitluck S."/>
            <person name="Liolios K."/>
            <person name="Ivanova N."/>
            <person name="Mavromatis K."/>
            <person name="Mikhailova N."/>
            <person name="Pati A."/>
            <person name="Brambilla E."/>
            <person name="Chen A."/>
            <person name="Palaniappan K."/>
            <person name="Land M."/>
            <person name="Hauser L."/>
            <person name="Chang Y.J."/>
            <person name="Jeffries C.D."/>
            <person name="Sikorski J."/>
            <person name="Spring S."/>
            <person name="Rohde M."/>
            <person name="Eichinger K."/>
            <person name="Huber H."/>
            <person name="Wirth R."/>
            <person name="Goker M."/>
            <person name="Detter J.C."/>
            <person name="Woyke T."/>
            <person name="Bristow J."/>
            <person name="Eisen J.A."/>
            <person name="Markowitz V."/>
            <person name="Hugenholtz P."/>
            <person name="Klenk H.P."/>
            <person name="Kyrpides N.C."/>
        </authorList>
    </citation>
    <scope>NUCLEOTIDE SEQUENCE [LARGE SCALE GENOMIC DNA]</scope>
    <source>
        <strain evidence="4">ATCC 43054 / DSM 2088 / JCM 10308 / V24 S</strain>
    </source>
</reference>
<dbReference type="KEGG" id="mfv:Mfer_1158"/>
<dbReference type="PANTHER" id="PTHR43443">
    <property type="entry name" value="3-HEXULOSE-6-PHOSPHATE ISOMERASE"/>
    <property type="match status" value="1"/>
</dbReference>
<dbReference type="HOGENOM" id="CLU_094236_1_0_2"/>
<evidence type="ECO:0000313" key="3">
    <source>
        <dbReference type="EMBL" id="ADP77944.1"/>
    </source>
</evidence>
<sequence>MIIKEAINEIINSVKKIQSEIDYSAAEKMVELILNSENVFVIGAGRSGLVAKAFAMRLMHLGISVYVVGETITPAIRKGDSLIAISGSGETIYVVNAAKIAKKRGSKIISITSYPNSTLGKLSDLTIVIKGRTKIDKEKDYLTRQIKGQHISMAPLGTIFEISCLVFLDGVVAELMTRMSKTEEDLRKKHNVLE</sequence>
<dbReference type="InterPro" id="IPR046348">
    <property type="entry name" value="SIS_dom_sf"/>
</dbReference>
<dbReference type="SUPFAM" id="SSF53697">
    <property type="entry name" value="SIS domain"/>
    <property type="match status" value="1"/>
</dbReference>
<organism evidence="3 4">
    <name type="scientific">Methanothermus fervidus (strain ATCC 43054 / DSM 2088 / JCM 10308 / V24 S)</name>
    <dbReference type="NCBI Taxonomy" id="523846"/>
    <lineage>
        <taxon>Archaea</taxon>
        <taxon>Methanobacteriati</taxon>
        <taxon>Methanobacteriota</taxon>
        <taxon>Methanomada group</taxon>
        <taxon>Methanobacteria</taxon>
        <taxon>Methanobacteriales</taxon>
        <taxon>Methanothermaceae</taxon>
        <taxon>Methanothermus</taxon>
    </lineage>
</organism>
<dbReference type="InterPro" id="IPR017552">
    <property type="entry name" value="PHI/rmpB"/>
</dbReference>
<dbReference type="Proteomes" id="UP000002315">
    <property type="component" value="Chromosome"/>
</dbReference>
<dbReference type="Pfam" id="PF01380">
    <property type="entry name" value="SIS"/>
    <property type="match status" value="1"/>
</dbReference>
<evidence type="ECO:0000259" key="2">
    <source>
        <dbReference type="PROSITE" id="PS51464"/>
    </source>
</evidence>
<dbReference type="EMBL" id="CP002278">
    <property type="protein sequence ID" value="ADP77944.1"/>
    <property type="molecule type" value="Genomic_DNA"/>
</dbReference>
<comment type="similarity">
    <text evidence="1">Belongs to the SIS family. PHI subfamily.</text>
</comment>
<dbReference type="InterPro" id="IPR001347">
    <property type="entry name" value="SIS_dom"/>
</dbReference>
<gene>
    <name evidence="3" type="ordered locus">Mfer_1158</name>
</gene>
<evidence type="ECO:0000256" key="1">
    <source>
        <dbReference type="ARBA" id="ARBA00009235"/>
    </source>
</evidence>
<dbReference type="PANTHER" id="PTHR43443:SF1">
    <property type="entry name" value="3-HEXULOSE-6-PHOSPHATE ISOMERASE"/>
    <property type="match status" value="1"/>
</dbReference>
<evidence type="ECO:0000313" key="4">
    <source>
        <dbReference type="Proteomes" id="UP000002315"/>
    </source>
</evidence>
<accession>E3GWH9</accession>
<dbReference type="AlphaFoldDB" id="E3GWH9"/>
<proteinExistence type="inferred from homology"/>
<keyword evidence="4" id="KW-1185">Reference proteome</keyword>